<name>A0A8S3RGW1_MYTED</name>
<feature type="signal peptide" evidence="1">
    <location>
        <begin position="1"/>
        <end position="20"/>
    </location>
</feature>
<protein>
    <recommendedName>
        <fullName evidence="2">Farnesoic acid O-methyl transferase domain-containing protein</fullName>
    </recommendedName>
</protein>
<dbReference type="PANTHER" id="PTHR36695">
    <property type="entry name" value="AGAP008648-PA"/>
    <property type="match status" value="1"/>
</dbReference>
<dbReference type="PANTHER" id="PTHR36695:SF12">
    <property type="entry name" value="AGAP008648-PA"/>
    <property type="match status" value="1"/>
</dbReference>
<sequence>MRLKLFCLLLLLLTIDIGTTLEIHINTPDGGELDAVITTRNILDYSIQLKSYRNNHVGDNRSVKLAVKACHDAVVFLSESDYMRSSQPFYEIVLGSYTNTKTYLLKRNDDSLGLSSFFTVNPDHQNIGTQNSLSCSDYKDFWISWLDGHIKIGSGSTLFDNVFADWRDPVPIEVKSIGLLTFWGATGEWRIHVEDLFTGLFSGCSEDNNKADMIVLQSMEASRFACGSICSFMDNCFGFNFKATNKRYYIISSISCTLKSAGANFHIRFSTPDAGYLDAKLTTRNILDYVVNLQNYGITYVDEMSSLKLEIKSCKDGVVFLSSSELMDSAEPFYEIVFGAYTNTRTYILKRNNDSLLPSSMTEVFPGGQPTHENNTLNCSEFRSFWITWSGGHIRIGRGPTVGENMFVEWEDPSPTSVRSIGMCTWWGNTGQWKIYVEDLYSGYYNGCGKNNTRADLNILQSLISRKIICSALCSFMDDCIGFNYQYVTERCELLSLESAVLPVDGVSLSTKSFWKFYTKCFRNKAMCVGCFEKLK</sequence>
<keyword evidence="1" id="KW-0732">Signal</keyword>
<evidence type="ECO:0000313" key="4">
    <source>
        <dbReference type="Proteomes" id="UP000683360"/>
    </source>
</evidence>
<dbReference type="InterPro" id="IPR022041">
    <property type="entry name" value="Methyltransf_FA"/>
</dbReference>
<feature type="domain" description="Farnesoic acid O-methyl transferase" evidence="2">
    <location>
        <begin position="302"/>
        <end position="435"/>
    </location>
</feature>
<organism evidence="3 4">
    <name type="scientific">Mytilus edulis</name>
    <name type="common">Blue mussel</name>
    <dbReference type="NCBI Taxonomy" id="6550"/>
    <lineage>
        <taxon>Eukaryota</taxon>
        <taxon>Metazoa</taxon>
        <taxon>Spiralia</taxon>
        <taxon>Lophotrochozoa</taxon>
        <taxon>Mollusca</taxon>
        <taxon>Bivalvia</taxon>
        <taxon>Autobranchia</taxon>
        <taxon>Pteriomorphia</taxon>
        <taxon>Mytilida</taxon>
        <taxon>Mytiloidea</taxon>
        <taxon>Mytilidae</taxon>
        <taxon>Mytilinae</taxon>
        <taxon>Mytilus</taxon>
    </lineage>
</organism>
<evidence type="ECO:0000259" key="2">
    <source>
        <dbReference type="Pfam" id="PF12248"/>
    </source>
</evidence>
<dbReference type="OrthoDB" id="6146653at2759"/>
<keyword evidence="4" id="KW-1185">Reference proteome</keyword>
<proteinExistence type="predicted"/>
<evidence type="ECO:0000256" key="1">
    <source>
        <dbReference type="SAM" id="SignalP"/>
    </source>
</evidence>
<comment type="caution">
    <text evidence="3">The sequence shown here is derived from an EMBL/GenBank/DDBJ whole genome shotgun (WGS) entry which is preliminary data.</text>
</comment>
<evidence type="ECO:0000313" key="3">
    <source>
        <dbReference type="EMBL" id="CAG2207826.1"/>
    </source>
</evidence>
<dbReference type="EMBL" id="CAJPWZ010001093">
    <property type="protein sequence ID" value="CAG2207826.1"/>
    <property type="molecule type" value="Genomic_DNA"/>
</dbReference>
<dbReference type="Proteomes" id="UP000683360">
    <property type="component" value="Unassembled WGS sequence"/>
</dbReference>
<feature type="domain" description="Farnesoic acid O-methyl transferase" evidence="2">
    <location>
        <begin position="53"/>
        <end position="192"/>
    </location>
</feature>
<reference evidence="3" key="1">
    <citation type="submission" date="2021-03" db="EMBL/GenBank/DDBJ databases">
        <authorList>
            <person name="Bekaert M."/>
        </authorList>
    </citation>
    <scope>NUCLEOTIDE SEQUENCE</scope>
</reference>
<dbReference type="AlphaFoldDB" id="A0A8S3RGW1"/>
<feature type="chain" id="PRO_5035789725" description="Farnesoic acid O-methyl transferase domain-containing protein" evidence="1">
    <location>
        <begin position="21"/>
        <end position="536"/>
    </location>
</feature>
<dbReference type="Pfam" id="PF12248">
    <property type="entry name" value="Methyltransf_FA"/>
    <property type="match status" value="2"/>
</dbReference>
<gene>
    <name evidence="3" type="ORF">MEDL_22065</name>
</gene>
<accession>A0A8S3RGW1</accession>